<keyword evidence="3" id="KW-1185">Reference proteome</keyword>
<name>A0ABP1K188_9EUKA</name>
<gene>
    <name evidence="2" type="ORF">HINF_LOCUS44260</name>
</gene>
<dbReference type="EMBL" id="CAXDID020000187">
    <property type="protein sequence ID" value="CAL6051210.1"/>
    <property type="molecule type" value="Genomic_DNA"/>
</dbReference>
<comment type="caution">
    <text evidence="2">The sequence shown here is derived from an EMBL/GenBank/DDBJ whole genome shotgun (WGS) entry which is preliminary data.</text>
</comment>
<feature type="coiled-coil region" evidence="1">
    <location>
        <begin position="189"/>
        <end position="259"/>
    </location>
</feature>
<proteinExistence type="predicted"/>
<organism evidence="2 3">
    <name type="scientific">Hexamita inflata</name>
    <dbReference type="NCBI Taxonomy" id="28002"/>
    <lineage>
        <taxon>Eukaryota</taxon>
        <taxon>Metamonada</taxon>
        <taxon>Diplomonadida</taxon>
        <taxon>Hexamitidae</taxon>
        <taxon>Hexamitinae</taxon>
        <taxon>Hexamita</taxon>
    </lineage>
</organism>
<dbReference type="Proteomes" id="UP001642409">
    <property type="component" value="Unassembled WGS sequence"/>
</dbReference>
<evidence type="ECO:0000313" key="2">
    <source>
        <dbReference type="EMBL" id="CAL6051210.1"/>
    </source>
</evidence>
<feature type="coiled-coil region" evidence="1">
    <location>
        <begin position="294"/>
        <end position="328"/>
    </location>
</feature>
<protein>
    <submittedName>
        <fullName evidence="2">Hypothetical_protein</fullName>
    </submittedName>
</protein>
<evidence type="ECO:0000256" key="1">
    <source>
        <dbReference type="SAM" id="Coils"/>
    </source>
</evidence>
<evidence type="ECO:0000313" key="3">
    <source>
        <dbReference type="Proteomes" id="UP001642409"/>
    </source>
</evidence>
<accession>A0ABP1K188</accession>
<sequence>MTQTELLKQLLQLQKLLRNQPETYPLMNKFLEEARNDLRQCDNQILADLSLLISNLQRTPQIQVINTLQNLYCDYLKLERFPQKYAIPMEHSMRNISMRSSMNMSNLYQNDNKSAAVAEQLKNLQNKLQASRRQSQFELSSSQDEFKQIEESLLSRNSPQIHQLMDSQLQFQEQTQQELSNLQKLTYSHQNENQSLKQMNIEQQKENEQLKKQLQMNQEQINELKQLINHQITQNGQQQTQLQNEIETLQKQNKKINNNGKILQEWIEELQKEIKTVNKNNTNGNNGIEIQNQIKEQQEKIQKMALLVTEHEEEITNLQNMMMQLDEHLE</sequence>
<reference evidence="2 3" key="1">
    <citation type="submission" date="2024-07" db="EMBL/GenBank/DDBJ databases">
        <authorList>
            <person name="Akdeniz Z."/>
        </authorList>
    </citation>
    <scope>NUCLEOTIDE SEQUENCE [LARGE SCALE GENOMIC DNA]</scope>
</reference>
<keyword evidence="1" id="KW-0175">Coiled coil</keyword>